<protein>
    <submittedName>
        <fullName evidence="2">Flagellar protein FlgJ</fullName>
    </submittedName>
</protein>
<keyword evidence="2" id="KW-0282">Flagellum</keyword>
<reference evidence="3" key="1">
    <citation type="submission" date="2015-07" db="EMBL/GenBank/DDBJ databases">
        <title>Near-Complete Genome Sequence of the Cellulolytic Bacterium Bacteroides (Pseudobacteroides) cellulosolvens ATCC 35603.</title>
        <authorList>
            <person name="Dassa B."/>
            <person name="Utturkar S.M."/>
            <person name="Klingeman D.M."/>
            <person name="Hurt R.A."/>
            <person name="Keller M."/>
            <person name="Xu J."/>
            <person name="Reddy Y.H.K."/>
            <person name="Borovok I."/>
            <person name="Grinberg I.R."/>
            <person name="Lamed R."/>
            <person name="Zhivin O."/>
            <person name="Bayer E.A."/>
            <person name="Brown S.D."/>
        </authorList>
    </citation>
    <scope>NUCLEOTIDE SEQUENCE [LARGE SCALE GENOMIC DNA]</scope>
    <source>
        <strain evidence="3">DSM 2933</strain>
    </source>
</reference>
<evidence type="ECO:0000259" key="1">
    <source>
        <dbReference type="Pfam" id="PF10135"/>
    </source>
</evidence>
<dbReference type="EMBL" id="LGTC01000001">
    <property type="protein sequence ID" value="KNY27328.1"/>
    <property type="molecule type" value="Genomic_DNA"/>
</dbReference>
<gene>
    <name evidence="2" type="ORF">Bccel_2599</name>
</gene>
<dbReference type="RefSeq" id="WP_036942676.1">
    <property type="nucleotide sequence ID" value="NZ_JQKC01000019.1"/>
</dbReference>
<accession>A0A0L6JNE8</accession>
<dbReference type="STRING" id="398512.Bccel_2599"/>
<evidence type="ECO:0000313" key="2">
    <source>
        <dbReference type="EMBL" id="KNY27328.1"/>
    </source>
</evidence>
<dbReference type="Proteomes" id="UP000036923">
    <property type="component" value="Unassembled WGS sequence"/>
</dbReference>
<dbReference type="InterPro" id="IPR019301">
    <property type="entry name" value="Flagellar_prot_FlgJ_N"/>
</dbReference>
<evidence type="ECO:0000313" key="3">
    <source>
        <dbReference type="Proteomes" id="UP000036923"/>
    </source>
</evidence>
<feature type="domain" description="Flagellar protein FlgJ N-terminal" evidence="1">
    <location>
        <begin position="63"/>
        <end position="110"/>
    </location>
</feature>
<comment type="caution">
    <text evidence="2">The sequence shown here is derived from an EMBL/GenBank/DDBJ whole genome shotgun (WGS) entry which is preliminary data.</text>
</comment>
<organism evidence="2 3">
    <name type="scientific">Pseudobacteroides cellulosolvens ATCC 35603 = DSM 2933</name>
    <dbReference type="NCBI Taxonomy" id="398512"/>
    <lineage>
        <taxon>Bacteria</taxon>
        <taxon>Bacillati</taxon>
        <taxon>Bacillota</taxon>
        <taxon>Clostridia</taxon>
        <taxon>Eubacteriales</taxon>
        <taxon>Oscillospiraceae</taxon>
        <taxon>Pseudobacteroides</taxon>
    </lineage>
</organism>
<dbReference type="eggNOG" id="COG3951">
    <property type="taxonomic scope" value="Bacteria"/>
</dbReference>
<proteinExistence type="predicted"/>
<sequence length="116" mass="13150">MNIKGTGSINELVNYNNTRLNKDNITDGSFEKKLESILEKKDDKELKKVCKDFEGVLLQMMYKEMRATVHKSGLIEEDYGKKVYEEMLDEKLVESAVNSGGIGLGDALYKLLKPKT</sequence>
<keyword evidence="3" id="KW-1185">Reference proteome</keyword>
<keyword evidence="2" id="KW-0966">Cell projection</keyword>
<dbReference type="OrthoDB" id="9796740at2"/>
<dbReference type="Pfam" id="PF10135">
    <property type="entry name" value="Rod-binding"/>
    <property type="match status" value="1"/>
</dbReference>
<name>A0A0L6JNE8_9FIRM</name>
<dbReference type="AlphaFoldDB" id="A0A0L6JNE8"/>
<keyword evidence="2" id="KW-0969">Cilium</keyword>